<dbReference type="InterPro" id="IPR009057">
    <property type="entry name" value="Homeodomain-like_sf"/>
</dbReference>
<dbReference type="EMBL" id="VTUU01000001">
    <property type="protein sequence ID" value="KAA1175652.1"/>
    <property type="molecule type" value="Genomic_DNA"/>
</dbReference>
<evidence type="ECO:0000256" key="1">
    <source>
        <dbReference type="ARBA" id="ARBA00023015"/>
    </source>
</evidence>
<feature type="domain" description="HTH araC/xylS-type" evidence="5">
    <location>
        <begin position="200"/>
        <end position="304"/>
    </location>
</feature>
<comment type="caution">
    <text evidence="6">The sequence shown here is derived from an EMBL/GenBank/DDBJ whole genome shotgun (WGS) entry which is preliminary data.</text>
</comment>
<protein>
    <submittedName>
        <fullName evidence="6">Helix-turn-helix transcriptional regulator</fullName>
    </submittedName>
</protein>
<evidence type="ECO:0000259" key="5">
    <source>
        <dbReference type="PROSITE" id="PS01124"/>
    </source>
</evidence>
<dbReference type="InterPro" id="IPR050204">
    <property type="entry name" value="AraC_XylS_family_regulators"/>
</dbReference>
<proteinExistence type="predicted"/>
<name>A0A5B0VLT9_9GAMM</name>
<dbReference type="PANTHER" id="PTHR46796">
    <property type="entry name" value="HTH-TYPE TRANSCRIPTIONAL ACTIVATOR RHAS-RELATED"/>
    <property type="match status" value="1"/>
</dbReference>
<dbReference type="AlphaFoldDB" id="A0A5B0VLT9"/>
<evidence type="ECO:0000256" key="2">
    <source>
        <dbReference type="ARBA" id="ARBA00023125"/>
    </source>
</evidence>
<reference evidence="6 7" key="1">
    <citation type="submission" date="2019-08" db="EMBL/GenBank/DDBJ databases">
        <title>Marinobacter ZYF650 sp. nov., a marine bacterium isolated from seawater of the Mariana trench.</title>
        <authorList>
            <person name="Ahmad W."/>
        </authorList>
    </citation>
    <scope>NUCLEOTIDE SEQUENCE [LARGE SCALE GENOMIC DNA]</scope>
    <source>
        <strain evidence="6 7">ZYF650</strain>
    </source>
</reference>
<dbReference type="GO" id="GO:0043565">
    <property type="term" value="F:sequence-specific DNA binding"/>
    <property type="evidence" value="ECO:0007669"/>
    <property type="project" value="InterPro"/>
</dbReference>
<comment type="function">
    <text evidence="4">Regulatory protein of the TOL plasmid xyl operons. XylS activates the xylXYZLTEGFJQKIH operon required for the degradation of toluene, m-xylene and p-xylene.</text>
</comment>
<dbReference type="GO" id="GO:0003700">
    <property type="term" value="F:DNA-binding transcription factor activity"/>
    <property type="evidence" value="ECO:0007669"/>
    <property type="project" value="InterPro"/>
</dbReference>
<evidence type="ECO:0000256" key="3">
    <source>
        <dbReference type="ARBA" id="ARBA00023163"/>
    </source>
</evidence>
<dbReference type="PROSITE" id="PS01124">
    <property type="entry name" value="HTH_ARAC_FAMILY_2"/>
    <property type="match status" value="1"/>
</dbReference>
<evidence type="ECO:0000256" key="4">
    <source>
        <dbReference type="ARBA" id="ARBA00037345"/>
    </source>
</evidence>
<sequence length="322" mass="36015">MPNECPTLELASYLKLNRASPEEWLAAARALFAGEELQCRCSGNQSMIGAIAALEVENGSVVVLHGASGFDFSVNRNRCLKVVVPVSGAIGFSVPGGEWQALDGLAILPPTARARVRMSAGSQLLIVKPEPELLAGSPVNPSEEGLNELSRLLAQYLQQVRFFRDHQHAEVQTGIVLNALVDVMSGAAPKVVPLPLVDDRRVLRVIEKIDQQADWEFDLKELALHSGVSERNLYYLMKRQTGMTPYRYFQRSRLTRVRRRLVDCQCDVPHISWYAADEGFTHLGRFAALYREHFGELPRETVQWRRKLVRSDAPAAHLRHLA</sequence>
<dbReference type="Proteomes" id="UP000323161">
    <property type="component" value="Unassembled WGS sequence"/>
</dbReference>
<dbReference type="SUPFAM" id="SSF46689">
    <property type="entry name" value="Homeodomain-like"/>
    <property type="match status" value="1"/>
</dbReference>
<dbReference type="Pfam" id="PF12833">
    <property type="entry name" value="HTH_18"/>
    <property type="match status" value="1"/>
</dbReference>
<dbReference type="RefSeq" id="WP_149598292.1">
    <property type="nucleotide sequence ID" value="NZ_VTUU01000001.1"/>
</dbReference>
<keyword evidence="1" id="KW-0805">Transcription regulation</keyword>
<evidence type="ECO:0000313" key="6">
    <source>
        <dbReference type="EMBL" id="KAA1175652.1"/>
    </source>
</evidence>
<dbReference type="SMART" id="SM00342">
    <property type="entry name" value="HTH_ARAC"/>
    <property type="match status" value="1"/>
</dbReference>
<gene>
    <name evidence="6" type="ORF">FWJ25_00490</name>
</gene>
<keyword evidence="7" id="KW-1185">Reference proteome</keyword>
<keyword evidence="3" id="KW-0804">Transcription</keyword>
<evidence type="ECO:0000313" key="7">
    <source>
        <dbReference type="Proteomes" id="UP000323161"/>
    </source>
</evidence>
<organism evidence="6 7">
    <name type="scientific">Marinobacter salinexigens</name>
    <dbReference type="NCBI Taxonomy" id="2919747"/>
    <lineage>
        <taxon>Bacteria</taxon>
        <taxon>Pseudomonadati</taxon>
        <taxon>Pseudomonadota</taxon>
        <taxon>Gammaproteobacteria</taxon>
        <taxon>Pseudomonadales</taxon>
        <taxon>Marinobacteraceae</taxon>
        <taxon>Marinobacter</taxon>
    </lineage>
</organism>
<accession>A0A5B0VLT9</accession>
<dbReference type="Gene3D" id="1.10.10.60">
    <property type="entry name" value="Homeodomain-like"/>
    <property type="match status" value="1"/>
</dbReference>
<keyword evidence="2" id="KW-0238">DNA-binding</keyword>
<dbReference type="InterPro" id="IPR018060">
    <property type="entry name" value="HTH_AraC"/>
</dbReference>